<dbReference type="AlphaFoldDB" id="A0A0M8ZWT2"/>
<feature type="chain" id="PRO_5005830905" evidence="1">
    <location>
        <begin position="23"/>
        <end position="208"/>
    </location>
</feature>
<name>A0A0M8ZWT2_9HYME</name>
<reference evidence="2 3" key="1">
    <citation type="submission" date="2015-07" db="EMBL/GenBank/DDBJ databases">
        <title>The genome of Melipona quadrifasciata.</title>
        <authorList>
            <person name="Pan H."/>
            <person name="Kapheim K."/>
        </authorList>
    </citation>
    <scope>NUCLEOTIDE SEQUENCE [LARGE SCALE GENOMIC DNA]</scope>
    <source>
        <strain evidence="2">0111107301</strain>
        <tissue evidence="2">Whole body</tissue>
    </source>
</reference>
<keyword evidence="3" id="KW-1185">Reference proteome</keyword>
<proteinExistence type="predicted"/>
<keyword evidence="1" id="KW-0732">Signal</keyword>
<accession>A0A0M8ZWT2</accession>
<evidence type="ECO:0000256" key="1">
    <source>
        <dbReference type="SAM" id="SignalP"/>
    </source>
</evidence>
<dbReference type="EMBL" id="KQ435818">
    <property type="protein sequence ID" value="KOX72527.1"/>
    <property type="molecule type" value="Genomic_DNA"/>
</dbReference>
<dbReference type="Proteomes" id="UP000053105">
    <property type="component" value="Unassembled WGS sequence"/>
</dbReference>
<organism evidence="2 3">
    <name type="scientific">Melipona quadrifasciata</name>
    <dbReference type="NCBI Taxonomy" id="166423"/>
    <lineage>
        <taxon>Eukaryota</taxon>
        <taxon>Metazoa</taxon>
        <taxon>Ecdysozoa</taxon>
        <taxon>Arthropoda</taxon>
        <taxon>Hexapoda</taxon>
        <taxon>Insecta</taxon>
        <taxon>Pterygota</taxon>
        <taxon>Neoptera</taxon>
        <taxon>Endopterygota</taxon>
        <taxon>Hymenoptera</taxon>
        <taxon>Apocrita</taxon>
        <taxon>Aculeata</taxon>
        <taxon>Apoidea</taxon>
        <taxon>Anthophila</taxon>
        <taxon>Apidae</taxon>
        <taxon>Melipona</taxon>
    </lineage>
</organism>
<sequence>MTLIIFLVRYGILICVIRKFCAKFQHRTSCKCLLRCISHSLPITQHKLEQCALISLLLAENNVTTKANLTDARISYSKFTPDARSRSFRIYLPGIPLFACKCPKSKQIIVPIGVFSRASRPRRQPWLLENEIRESQYCPDSARLGRVHNNGGFRIGLKRLIGAEWLRTDYTPQKGRKGLFAGNLFTLRQVLDTDKNSFRDKKEKKKQN</sequence>
<evidence type="ECO:0000313" key="3">
    <source>
        <dbReference type="Proteomes" id="UP000053105"/>
    </source>
</evidence>
<gene>
    <name evidence="2" type="ORF">WN51_03059</name>
</gene>
<evidence type="ECO:0000313" key="2">
    <source>
        <dbReference type="EMBL" id="KOX72527.1"/>
    </source>
</evidence>
<protein>
    <submittedName>
        <fullName evidence="2">Uncharacterized protein</fullName>
    </submittedName>
</protein>
<feature type="signal peptide" evidence="1">
    <location>
        <begin position="1"/>
        <end position="22"/>
    </location>
</feature>